<evidence type="ECO:0000313" key="6">
    <source>
        <dbReference type="Proteomes" id="UP001500064"/>
    </source>
</evidence>
<evidence type="ECO:0000313" key="5">
    <source>
        <dbReference type="EMBL" id="GAA1690268.1"/>
    </source>
</evidence>
<feature type="region of interest" description="Disordered" evidence="3">
    <location>
        <begin position="71"/>
        <end position="106"/>
    </location>
</feature>
<evidence type="ECO:0000256" key="3">
    <source>
        <dbReference type="SAM" id="MobiDB-lite"/>
    </source>
</evidence>
<feature type="domain" description="Luciferase-like" evidence="4">
    <location>
        <begin position="36"/>
        <end position="98"/>
    </location>
</feature>
<protein>
    <recommendedName>
        <fullName evidence="4">Luciferase-like domain-containing protein</fullName>
    </recommendedName>
</protein>
<dbReference type="Pfam" id="PF00296">
    <property type="entry name" value="Bac_luciferase"/>
    <property type="match status" value="1"/>
</dbReference>
<name>A0ABN2HMF5_9ACTN</name>
<dbReference type="Proteomes" id="UP001500064">
    <property type="component" value="Unassembled WGS sequence"/>
</dbReference>
<dbReference type="PANTHER" id="PTHR30137:SF8">
    <property type="entry name" value="BLR5498 PROTEIN"/>
    <property type="match status" value="1"/>
</dbReference>
<dbReference type="InterPro" id="IPR011251">
    <property type="entry name" value="Luciferase-like_dom"/>
</dbReference>
<keyword evidence="2" id="KW-0503">Monooxygenase</keyword>
<proteinExistence type="predicted"/>
<dbReference type="InterPro" id="IPR036661">
    <property type="entry name" value="Luciferase-like_sf"/>
</dbReference>
<dbReference type="SUPFAM" id="SSF51679">
    <property type="entry name" value="Bacterial luciferase-like"/>
    <property type="match status" value="1"/>
</dbReference>
<evidence type="ECO:0000256" key="1">
    <source>
        <dbReference type="ARBA" id="ARBA00023002"/>
    </source>
</evidence>
<dbReference type="RefSeq" id="WP_346114564.1">
    <property type="nucleotide sequence ID" value="NZ_BAAAMU010000170.1"/>
</dbReference>
<keyword evidence="1" id="KW-0560">Oxidoreductase</keyword>
<gene>
    <name evidence="5" type="ORF">GCM10009733_103130</name>
</gene>
<sequence length="106" mass="11913">MVDQAVVVEETGFTGVANGEHHFTRYIVSAPELTGVAFGIAPSDLRPRLHEYLRLLLRLLREENVTWRGTFGSPLEGVTTTPRPVQRPHPTLWVGSRRSAHRLSRS</sequence>
<comment type="caution">
    <text evidence="5">The sequence shown here is derived from an EMBL/GenBank/DDBJ whole genome shotgun (WGS) entry which is preliminary data.</text>
</comment>
<evidence type="ECO:0000259" key="4">
    <source>
        <dbReference type="Pfam" id="PF00296"/>
    </source>
</evidence>
<dbReference type="EMBL" id="BAAAMU010000170">
    <property type="protein sequence ID" value="GAA1690268.1"/>
    <property type="molecule type" value="Genomic_DNA"/>
</dbReference>
<organism evidence="5 6">
    <name type="scientific">Nonomuraea maheshkhaliensis</name>
    <dbReference type="NCBI Taxonomy" id="419590"/>
    <lineage>
        <taxon>Bacteria</taxon>
        <taxon>Bacillati</taxon>
        <taxon>Actinomycetota</taxon>
        <taxon>Actinomycetes</taxon>
        <taxon>Streptosporangiales</taxon>
        <taxon>Streptosporangiaceae</taxon>
        <taxon>Nonomuraea</taxon>
    </lineage>
</organism>
<dbReference type="PANTHER" id="PTHR30137">
    <property type="entry name" value="LUCIFERASE-LIKE MONOOXYGENASE"/>
    <property type="match status" value="1"/>
</dbReference>
<accession>A0ABN2HMF5</accession>
<reference evidence="5 6" key="1">
    <citation type="journal article" date="2019" name="Int. J. Syst. Evol. Microbiol.">
        <title>The Global Catalogue of Microorganisms (GCM) 10K type strain sequencing project: providing services to taxonomists for standard genome sequencing and annotation.</title>
        <authorList>
            <consortium name="The Broad Institute Genomics Platform"/>
            <consortium name="The Broad Institute Genome Sequencing Center for Infectious Disease"/>
            <person name="Wu L."/>
            <person name="Ma J."/>
        </authorList>
    </citation>
    <scope>NUCLEOTIDE SEQUENCE [LARGE SCALE GENOMIC DNA]</scope>
    <source>
        <strain evidence="5 6">JCM 13929</strain>
    </source>
</reference>
<dbReference type="InterPro" id="IPR050766">
    <property type="entry name" value="Bact_Lucif_Oxidored"/>
</dbReference>
<keyword evidence="6" id="KW-1185">Reference proteome</keyword>
<dbReference type="Gene3D" id="3.20.20.30">
    <property type="entry name" value="Luciferase-like domain"/>
    <property type="match status" value="1"/>
</dbReference>
<evidence type="ECO:0000256" key="2">
    <source>
        <dbReference type="ARBA" id="ARBA00023033"/>
    </source>
</evidence>